<feature type="transmembrane region" description="Helical" evidence="1">
    <location>
        <begin position="54"/>
        <end position="71"/>
    </location>
</feature>
<organism evidence="2 3">
    <name type="scientific">Kutzneria buriramensis</name>
    <dbReference type="NCBI Taxonomy" id="1045776"/>
    <lineage>
        <taxon>Bacteria</taxon>
        <taxon>Bacillati</taxon>
        <taxon>Actinomycetota</taxon>
        <taxon>Actinomycetes</taxon>
        <taxon>Pseudonocardiales</taxon>
        <taxon>Pseudonocardiaceae</taxon>
        <taxon>Kutzneria</taxon>
    </lineage>
</organism>
<dbReference type="RefSeq" id="WP_116174537.1">
    <property type="nucleotide sequence ID" value="NZ_CP144375.1"/>
</dbReference>
<name>A0A3E0HU94_9PSEU</name>
<feature type="transmembrane region" description="Helical" evidence="1">
    <location>
        <begin position="218"/>
        <end position="238"/>
    </location>
</feature>
<comment type="caution">
    <text evidence="2">The sequence shown here is derived from an EMBL/GenBank/DDBJ whole genome shotgun (WGS) entry which is preliminary data.</text>
</comment>
<sequence length="338" mass="36177">MNDMWRPPLDRPLGSDPAIQLVVNFWRRRRQVPQIIFCLAVAVLMFAIHRGFSLLGVMLLLAAVVMVVGLVQAHSRVKWWLPAAQSLLDGPPPVRVRSETVGGEKTWTQLSVDGGRLYVHLTNTEDRLRQLLARQREVSLVGPNADGVAAVVVDGFAVPLPARVVPAPASPRPIAVTDGDLPRVGAAKAARVVWISLAFVGLLGGSAIFDVLLTDAGWVVATLGFVGALVLFAVAALFRRGNQHRMVKLLGNGPWQAYPVQLLSWAGNPAPIGKLRLALTLPDGSVLPVWARYGEPWLIANISATGYLWVAGTPSFGGSAVAGLPGLPFVTAVQFKEG</sequence>
<feature type="transmembrane region" description="Helical" evidence="1">
    <location>
        <begin position="192"/>
        <end position="212"/>
    </location>
</feature>
<reference evidence="2 3" key="1">
    <citation type="submission" date="2018-08" db="EMBL/GenBank/DDBJ databases">
        <title>Genomic Encyclopedia of Archaeal and Bacterial Type Strains, Phase II (KMG-II): from individual species to whole genera.</title>
        <authorList>
            <person name="Goeker M."/>
        </authorList>
    </citation>
    <scope>NUCLEOTIDE SEQUENCE [LARGE SCALE GENOMIC DNA]</scope>
    <source>
        <strain evidence="2 3">DSM 45791</strain>
    </source>
</reference>
<dbReference type="OrthoDB" id="3678714at2"/>
<evidence type="ECO:0000313" key="3">
    <source>
        <dbReference type="Proteomes" id="UP000256269"/>
    </source>
</evidence>
<keyword evidence="1" id="KW-1133">Transmembrane helix</keyword>
<dbReference type="Proteomes" id="UP000256269">
    <property type="component" value="Unassembled WGS sequence"/>
</dbReference>
<gene>
    <name evidence="2" type="ORF">BCF44_104265</name>
</gene>
<feature type="transmembrane region" description="Helical" evidence="1">
    <location>
        <begin position="32"/>
        <end position="48"/>
    </location>
</feature>
<keyword evidence="3" id="KW-1185">Reference proteome</keyword>
<accession>A0A3E0HU94</accession>
<proteinExistence type="predicted"/>
<keyword evidence="1" id="KW-0812">Transmembrane</keyword>
<dbReference type="AlphaFoldDB" id="A0A3E0HU94"/>
<keyword evidence="1" id="KW-0472">Membrane</keyword>
<protein>
    <submittedName>
        <fullName evidence="2">Uncharacterized protein</fullName>
    </submittedName>
</protein>
<evidence type="ECO:0000256" key="1">
    <source>
        <dbReference type="SAM" id="Phobius"/>
    </source>
</evidence>
<dbReference type="EMBL" id="QUNO01000004">
    <property type="protein sequence ID" value="REH49998.1"/>
    <property type="molecule type" value="Genomic_DNA"/>
</dbReference>
<evidence type="ECO:0000313" key="2">
    <source>
        <dbReference type="EMBL" id="REH49998.1"/>
    </source>
</evidence>